<sequence length="532" mass="60669">MSDQLKAEIITPDAAAFLISLHEKFDNLRSNLLIQRKIHAERFAQGHQPDFLNHTSEIKNTDWKVADAPHDLRDRRVEITGPAEPKMMINAMNSGAKVFMADIEDSLSPSWNNVLLAQKALKDAVRRTLEFKTDGKTYSLNEKTATLVVRPRGLHLSEKNFLIRGQPISASLFDFGLYFFHNAHELINRNSGPYFYLAKLENHEEAAWWNDVFNFAQDALKIPRGTIRATVLIETITAAFEMEEILYALKDHASGLNAGRWDYIFSMIKKFHAHDKFITPDRSLITMNTPFMDAYCHLLVQTCHRRQAHAIGGMAAFIPNRRDPQLTENAFRKVAEDKKREARIGFDGTWVAHPDLIPVAEEELTRVLKNDPHQMHAIPPLMIERDQLLNIPPAKNQITEEGVRSNIRISLLYIDRWLMGTGAAALFNMMEDLATAEISRSQLWQWLHHQVELSNGCRLTKETYKELLDDEVMKLIPLNLPCLDEAIELLDSLVLAPEFHEFMSISAYEILNQTNVKGVINDFKQGPSASPA</sequence>
<feature type="domain" description="Malate synthase TIM barrel" evidence="8">
    <location>
        <begin position="146"/>
        <end position="390"/>
    </location>
</feature>
<dbReference type="InterPro" id="IPR046363">
    <property type="entry name" value="MS_N_TIM-barrel_dom"/>
</dbReference>
<evidence type="ECO:0000313" key="11">
    <source>
        <dbReference type="EMBL" id="UOF00327.1"/>
    </source>
</evidence>
<dbReference type="GO" id="GO:0004474">
    <property type="term" value="F:malate synthase activity"/>
    <property type="evidence" value="ECO:0007669"/>
    <property type="project" value="UniProtKB-EC"/>
</dbReference>
<dbReference type="InterPro" id="IPR048356">
    <property type="entry name" value="MS_N"/>
</dbReference>
<keyword evidence="4 7" id="KW-0816">Tricarboxylic acid cycle</keyword>
<dbReference type="InterPro" id="IPR006252">
    <property type="entry name" value="Malate_synthA"/>
</dbReference>
<protein>
    <recommendedName>
        <fullName evidence="2 7">Malate synthase</fullName>
        <ecNumber evidence="2 7">2.3.3.9</ecNumber>
    </recommendedName>
</protein>
<evidence type="ECO:0000259" key="8">
    <source>
        <dbReference type="Pfam" id="PF01274"/>
    </source>
</evidence>
<keyword evidence="11" id="KW-0012">Acyltransferase</keyword>
<feature type="domain" description="Malate synthase N-terminal" evidence="9">
    <location>
        <begin position="5"/>
        <end position="56"/>
    </location>
</feature>
<evidence type="ECO:0000256" key="5">
    <source>
        <dbReference type="ARBA" id="ARBA00022679"/>
    </source>
</evidence>
<dbReference type="RefSeq" id="WP_243536169.1">
    <property type="nucleotide sequence ID" value="NZ_CP093442.1"/>
</dbReference>
<dbReference type="InterPro" id="IPR011076">
    <property type="entry name" value="Malate_synth_sf"/>
</dbReference>
<dbReference type="PANTHER" id="PTHR42902:SF1">
    <property type="entry name" value="MALATE SYNTHASE 1-RELATED"/>
    <property type="match status" value="1"/>
</dbReference>
<keyword evidence="5 7" id="KW-0808">Transferase</keyword>
<dbReference type="Gene3D" id="3.20.20.360">
    <property type="entry name" value="Malate synthase, domain 3"/>
    <property type="match status" value="1"/>
</dbReference>
<comment type="similarity">
    <text evidence="1 7">Belongs to the malate synthase family.</text>
</comment>
<organism evidence="11 12">
    <name type="scientific">Bdellovibrio reynosensis</name>
    <dbReference type="NCBI Taxonomy" id="2835041"/>
    <lineage>
        <taxon>Bacteria</taxon>
        <taxon>Pseudomonadati</taxon>
        <taxon>Bdellovibrionota</taxon>
        <taxon>Bdellovibrionia</taxon>
        <taxon>Bdellovibrionales</taxon>
        <taxon>Pseudobdellovibrionaceae</taxon>
        <taxon>Bdellovibrio</taxon>
    </lineage>
</organism>
<dbReference type="InterPro" id="IPR044856">
    <property type="entry name" value="Malate_synth_C_sf"/>
</dbReference>
<dbReference type="SUPFAM" id="SSF51645">
    <property type="entry name" value="Malate synthase G"/>
    <property type="match status" value="1"/>
</dbReference>
<dbReference type="CDD" id="cd00727">
    <property type="entry name" value="malate_synt_A"/>
    <property type="match status" value="1"/>
</dbReference>
<evidence type="ECO:0000256" key="2">
    <source>
        <dbReference type="ARBA" id="ARBA00012636"/>
    </source>
</evidence>
<evidence type="ECO:0000259" key="9">
    <source>
        <dbReference type="Pfam" id="PF20656"/>
    </source>
</evidence>
<dbReference type="PROSITE" id="PS00510">
    <property type="entry name" value="MALATE_SYNTHASE"/>
    <property type="match status" value="1"/>
</dbReference>
<reference evidence="11" key="1">
    <citation type="submission" date="2022-03" db="EMBL/GenBank/DDBJ databases">
        <title>Genome Identification and Characterization of new species Bdellovibrio reynosense LBG001 sp. nov. from a Mexico soil sample.</title>
        <authorList>
            <person name="Camilli A."/>
            <person name="Ajao Y."/>
            <person name="Guo X."/>
        </authorList>
    </citation>
    <scope>NUCLEOTIDE SEQUENCE</scope>
    <source>
        <strain evidence="11">LBG001</strain>
    </source>
</reference>
<dbReference type="Pfam" id="PF01274">
    <property type="entry name" value="MS_TIM-barrel"/>
    <property type="match status" value="1"/>
</dbReference>
<dbReference type="Gene3D" id="1.20.1220.12">
    <property type="entry name" value="Malate synthase, domain III"/>
    <property type="match status" value="1"/>
</dbReference>
<dbReference type="Pfam" id="PF20656">
    <property type="entry name" value="MS_N"/>
    <property type="match status" value="1"/>
</dbReference>
<keyword evidence="3 7" id="KW-0329">Glyoxylate bypass</keyword>
<dbReference type="EMBL" id="CP093442">
    <property type="protein sequence ID" value="UOF00327.1"/>
    <property type="molecule type" value="Genomic_DNA"/>
</dbReference>
<evidence type="ECO:0000256" key="4">
    <source>
        <dbReference type="ARBA" id="ARBA00022532"/>
    </source>
</evidence>
<gene>
    <name evidence="11" type="primary">aceB</name>
    <name evidence="11" type="ORF">MNR06_11515</name>
</gene>
<accession>A0ABY4C5V3</accession>
<name>A0ABY4C5V3_9BACT</name>
<evidence type="ECO:0000313" key="12">
    <source>
        <dbReference type="Proteomes" id="UP000830116"/>
    </source>
</evidence>
<dbReference type="InterPro" id="IPR048355">
    <property type="entry name" value="MS_C"/>
</dbReference>
<evidence type="ECO:0000256" key="7">
    <source>
        <dbReference type="RuleBase" id="RU000555"/>
    </source>
</evidence>
<dbReference type="Proteomes" id="UP000830116">
    <property type="component" value="Chromosome"/>
</dbReference>
<feature type="domain" description="Malate synthase C-terminal" evidence="10">
    <location>
        <begin position="397"/>
        <end position="509"/>
    </location>
</feature>
<evidence type="ECO:0000256" key="6">
    <source>
        <dbReference type="ARBA" id="ARBA00047918"/>
    </source>
</evidence>
<dbReference type="EC" id="2.3.3.9" evidence="2 7"/>
<dbReference type="PANTHER" id="PTHR42902">
    <property type="entry name" value="MALATE SYNTHASE"/>
    <property type="match status" value="1"/>
</dbReference>
<evidence type="ECO:0000256" key="1">
    <source>
        <dbReference type="ARBA" id="ARBA00006394"/>
    </source>
</evidence>
<dbReference type="Pfam" id="PF20659">
    <property type="entry name" value="MS_C"/>
    <property type="match status" value="1"/>
</dbReference>
<evidence type="ECO:0000256" key="3">
    <source>
        <dbReference type="ARBA" id="ARBA00022435"/>
    </source>
</evidence>
<dbReference type="NCBIfam" id="TIGR01344">
    <property type="entry name" value="malate_syn_A"/>
    <property type="match status" value="1"/>
</dbReference>
<dbReference type="PIRSF" id="PIRSF001363">
    <property type="entry name" value="Malate_synth"/>
    <property type="match status" value="1"/>
</dbReference>
<keyword evidence="12" id="KW-1185">Reference proteome</keyword>
<dbReference type="InterPro" id="IPR001465">
    <property type="entry name" value="Malate_synthase_TIM"/>
</dbReference>
<evidence type="ECO:0000259" key="10">
    <source>
        <dbReference type="Pfam" id="PF20659"/>
    </source>
</evidence>
<dbReference type="InterPro" id="IPR019830">
    <property type="entry name" value="Malate_synthase_CS"/>
</dbReference>
<comment type="pathway">
    <text evidence="7">Carbohydrate metabolism; glyoxylate cycle; (S)-malate from isocitrate: step 2/2.</text>
</comment>
<proteinExistence type="inferred from homology"/>
<comment type="catalytic activity">
    <reaction evidence="6 7">
        <text>glyoxylate + acetyl-CoA + H2O = (S)-malate + CoA + H(+)</text>
        <dbReference type="Rhea" id="RHEA:18181"/>
        <dbReference type="ChEBI" id="CHEBI:15377"/>
        <dbReference type="ChEBI" id="CHEBI:15378"/>
        <dbReference type="ChEBI" id="CHEBI:15589"/>
        <dbReference type="ChEBI" id="CHEBI:36655"/>
        <dbReference type="ChEBI" id="CHEBI:57287"/>
        <dbReference type="ChEBI" id="CHEBI:57288"/>
        <dbReference type="EC" id="2.3.3.9"/>
    </reaction>
</comment>